<gene>
    <name evidence="2" type="ORF">CAEBREN_21130</name>
</gene>
<keyword evidence="3" id="KW-1185">Reference proteome</keyword>
<proteinExistence type="predicted"/>
<dbReference type="EMBL" id="GL379972">
    <property type="protein sequence ID" value="EGT39544.1"/>
    <property type="molecule type" value="Genomic_DNA"/>
</dbReference>
<evidence type="ECO:0000256" key="1">
    <source>
        <dbReference type="SAM" id="MobiDB-lite"/>
    </source>
</evidence>
<dbReference type="InParanoid" id="G0NXH0"/>
<sequence>MTTTENLTSPASTSSTPQMTTTTEPTSTSTVTTTTSEEIPSTTTIPTTTTELTTTTEIPTTTTEKNLCPHGFYDRCKQTCGCLDLAADTERLNKIYNKFSVEFPQTYVNATLEWAECLRVDMVSCSEGTPVVVFFDRNASSLTVETAWNLYSGHMNYECVGTNWISRDKTSVGYEAYYSCKLE</sequence>
<organism evidence="3">
    <name type="scientific">Caenorhabditis brenneri</name>
    <name type="common">Nematode worm</name>
    <dbReference type="NCBI Taxonomy" id="135651"/>
    <lineage>
        <taxon>Eukaryota</taxon>
        <taxon>Metazoa</taxon>
        <taxon>Ecdysozoa</taxon>
        <taxon>Nematoda</taxon>
        <taxon>Chromadorea</taxon>
        <taxon>Rhabditida</taxon>
        <taxon>Rhabditina</taxon>
        <taxon>Rhabditomorpha</taxon>
        <taxon>Rhabditoidea</taxon>
        <taxon>Rhabditidae</taxon>
        <taxon>Peloderinae</taxon>
        <taxon>Caenorhabditis</taxon>
    </lineage>
</organism>
<evidence type="ECO:0000313" key="3">
    <source>
        <dbReference type="Proteomes" id="UP000008068"/>
    </source>
</evidence>
<dbReference type="OMA" id="TECKSTC"/>
<dbReference type="STRING" id="135651.G0NXH0"/>
<dbReference type="HOGENOM" id="CLU_1476413_0_0_1"/>
<feature type="compositionally biased region" description="Low complexity" evidence="1">
    <location>
        <begin position="8"/>
        <end position="58"/>
    </location>
</feature>
<name>G0NXH0_CAEBE</name>
<evidence type="ECO:0000313" key="2">
    <source>
        <dbReference type="EMBL" id="EGT39544.1"/>
    </source>
</evidence>
<reference evidence="3" key="1">
    <citation type="submission" date="2011-07" db="EMBL/GenBank/DDBJ databases">
        <authorList>
            <consortium name="Caenorhabditis brenneri Sequencing and Analysis Consortium"/>
            <person name="Wilson R.K."/>
        </authorList>
    </citation>
    <scope>NUCLEOTIDE SEQUENCE [LARGE SCALE GENOMIC DNA]</scope>
    <source>
        <strain evidence="3">PB2801</strain>
    </source>
</reference>
<dbReference type="eggNOG" id="ENOG502TKEI">
    <property type="taxonomic scope" value="Eukaryota"/>
</dbReference>
<feature type="region of interest" description="Disordered" evidence="1">
    <location>
        <begin position="1"/>
        <end position="58"/>
    </location>
</feature>
<accession>G0NXH0</accession>
<protein>
    <submittedName>
        <fullName evidence="2">Uncharacterized protein</fullName>
    </submittedName>
</protein>
<dbReference type="AlphaFoldDB" id="G0NXH0"/>
<dbReference type="Proteomes" id="UP000008068">
    <property type="component" value="Unassembled WGS sequence"/>
</dbReference>